<dbReference type="Proteomes" id="UP001239111">
    <property type="component" value="Chromosome 2"/>
</dbReference>
<organism evidence="1 2">
    <name type="scientific">Eretmocerus hayati</name>
    <dbReference type="NCBI Taxonomy" id="131215"/>
    <lineage>
        <taxon>Eukaryota</taxon>
        <taxon>Metazoa</taxon>
        <taxon>Ecdysozoa</taxon>
        <taxon>Arthropoda</taxon>
        <taxon>Hexapoda</taxon>
        <taxon>Insecta</taxon>
        <taxon>Pterygota</taxon>
        <taxon>Neoptera</taxon>
        <taxon>Endopterygota</taxon>
        <taxon>Hymenoptera</taxon>
        <taxon>Apocrita</taxon>
        <taxon>Proctotrupomorpha</taxon>
        <taxon>Chalcidoidea</taxon>
        <taxon>Aphelinidae</taxon>
        <taxon>Aphelininae</taxon>
        <taxon>Eretmocerus</taxon>
    </lineage>
</organism>
<sequence length="454" mass="51440">MVLSLYTKSIAYAPLDSEELALALSSRSSLWLHMQKYDLCLIDIDRALSITKSKDLAQELSTLREKCLNHGAFPAYKNRRKEFKLPNITHPPNSVSCTADCIKLEWSEKYGRHYVATRDIKPGEVVLCEKTSYACVDIEQMYLVCAHCLAFAWVGVPCDFCVFTVYCSETCKSEAWFQYHDVICAMFSIDSFSNRILSYERDCKLSNPEYDDLSSGVFMVLVRMMILIIKREGLKNLMVAAQDINQEQVAEAKKSLTTCANSTCSDFNYICSLMPSEKNVEVNLVPILMWAFEQSSDTFLGNYDNAVSSSLKSVSEKLYKIIMSNSSKFAVYDCFCKDPEYADCISIRGSIFAPCSALFNHSCENNIDGIFLPGPRATFFANQPIEKGKQLFICYGPSASMRKEMRHAVLANNYSFKCDCIACIENWPLNYDSDRSKVSWSNIAYYCSSLERSL</sequence>
<keyword evidence="2" id="KW-1185">Reference proteome</keyword>
<dbReference type="EMBL" id="CM056742">
    <property type="protein sequence ID" value="KAJ8679816.1"/>
    <property type="molecule type" value="Genomic_DNA"/>
</dbReference>
<name>A0ACC2P9Z2_9HYME</name>
<gene>
    <name evidence="1" type="ORF">QAD02_015603</name>
</gene>
<evidence type="ECO:0000313" key="1">
    <source>
        <dbReference type="EMBL" id="KAJ8679816.1"/>
    </source>
</evidence>
<accession>A0ACC2P9Z2</accession>
<reference evidence="1" key="1">
    <citation type="submission" date="2023-04" db="EMBL/GenBank/DDBJ databases">
        <title>A chromosome-level genome assembly of the parasitoid wasp Eretmocerus hayati.</title>
        <authorList>
            <person name="Zhong Y."/>
            <person name="Liu S."/>
            <person name="Liu Y."/>
        </authorList>
    </citation>
    <scope>NUCLEOTIDE SEQUENCE</scope>
    <source>
        <strain evidence="1">ZJU_SS_LIU_2023</strain>
    </source>
</reference>
<protein>
    <submittedName>
        <fullName evidence="1">Uncharacterized protein</fullName>
    </submittedName>
</protein>
<evidence type="ECO:0000313" key="2">
    <source>
        <dbReference type="Proteomes" id="UP001239111"/>
    </source>
</evidence>
<proteinExistence type="predicted"/>
<comment type="caution">
    <text evidence="1">The sequence shown here is derived from an EMBL/GenBank/DDBJ whole genome shotgun (WGS) entry which is preliminary data.</text>
</comment>